<dbReference type="EMBL" id="JACGWN010000001">
    <property type="protein sequence ID" value="KAL0463167.1"/>
    <property type="molecule type" value="Genomic_DNA"/>
</dbReference>
<proteinExistence type="predicted"/>
<accession>A0AAW2YBF4</accession>
<dbReference type="AlphaFoldDB" id="A0AAW2YBF4"/>
<reference evidence="1" key="1">
    <citation type="submission" date="2020-06" db="EMBL/GenBank/DDBJ databases">
        <authorList>
            <person name="Li T."/>
            <person name="Hu X."/>
            <person name="Zhang T."/>
            <person name="Song X."/>
            <person name="Zhang H."/>
            <person name="Dai N."/>
            <person name="Sheng W."/>
            <person name="Hou X."/>
            <person name="Wei L."/>
        </authorList>
    </citation>
    <scope>NUCLEOTIDE SEQUENCE</scope>
    <source>
        <strain evidence="1">KEN1</strain>
        <tissue evidence="1">Leaf</tissue>
    </source>
</reference>
<name>A0AAW2YBF4_9LAMI</name>
<gene>
    <name evidence="1" type="ORF">Slati_0204300</name>
</gene>
<protein>
    <submittedName>
        <fullName evidence="1">Uncharacterized protein</fullName>
    </submittedName>
</protein>
<evidence type="ECO:0000313" key="1">
    <source>
        <dbReference type="EMBL" id="KAL0463167.1"/>
    </source>
</evidence>
<reference evidence="1" key="2">
    <citation type="journal article" date="2024" name="Plant">
        <title>Genomic evolution and insights into agronomic trait innovations of Sesamum species.</title>
        <authorList>
            <person name="Miao H."/>
            <person name="Wang L."/>
            <person name="Qu L."/>
            <person name="Liu H."/>
            <person name="Sun Y."/>
            <person name="Le M."/>
            <person name="Wang Q."/>
            <person name="Wei S."/>
            <person name="Zheng Y."/>
            <person name="Lin W."/>
            <person name="Duan Y."/>
            <person name="Cao H."/>
            <person name="Xiong S."/>
            <person name="Wang X."/>
            <person name="Wei L."/>
            <person name="Li C."/>
            <person name="Ma Q."/>
            <person name="Ju M."/>
            <person name="Zhao R."/>
            <person name="Li G."/>
            <person name="Mu C."/>
            <person name="Tian Q."/>
            <person name="Mei H."/>
            <person name="Zhang T."/>
            <person name="Gao T."/>
            <person name="Zhang H."/>
        </authorList>
    </citation>
    <scope>NUCLEOTIDE SEQUENCE</scope>
    <source>
        <strain evidence="1">KEN1</strain>
    </source>
</reference>
<sequence length="59" mass="6640">MMKAFFDMNGLEESLHKLINMLVRYEVMIEKSVPSILMGEASTSKAKGKGCRMRGEEEG</sequence>
<comment type="caution">
    <text evidence="1">The sequence shown here is derived from an EMBL/GenBank/DDBJ whole genome shotgun (WGS) entry which is preliminary data.</text>
</comment>
<organism evidence="1">
    <name type="scientific">Sesamum latifolium</name>
    <dbReference type="NCBI Taxonomy" id="2727402"/>
    <lineage>
        <taxon>Eukaryota</taxon>
        <taxon>Viridiplantae</taxon>
        <taxon>Streptophyta</taxon>
        <taxon>Embryophyta</taxon>
        <taxon>Tracheophyta</taxon>
        <taxon>Spermatophyta</taxon>
        <taxon>Magnoliopsida</taxon>
        <taxon>eudicotyledons</taxon>
        <taxon>Gunneridae</taxon>
        <taxon>Pentapetalae</taxon>
        <taxon>asterids</taxon>
        <taxon>lamiids</taxon>
        <taxon>Lamiales</taxon>
        <taxon>Pedaliaceae</taxon>
        <taxon>Sesamum</taxon>
    </lineage>
</organism>